<dbReference type="SUPFAM" id="SSF50118">
    <property type="entry name" value="Cell growth inhibitor/plasmid maintenance toxic component"/>
    <property type="match status" value="1"/>
</dbReference>
<dbReference type="AlphaFoldDB" id="A0ABD5QKE9"/>
<organism evidence="1 2">
    <name type="scientific">Saliphagus infecundisoli</name>
    <dbReference type="NCBI Taxonomy" id="1849069"/>
    <lineage>
        <taxon>Archaea</taxon>
        <taxon>Methanobacteriati</taxon>
        <taxon>Methanobacteriota</taxon>
        <taxon>Stenosarchaea group</taxon>
        <taxon>Halobacteria</taxon>
        <taxon>Halobacteriales</taxon>
        <taxon>Natrialbaceae</taxon>
        <taxon>Saliphagus</taxon>
    </lineage>
</organism>
<dbReference type="RefSeq" id="WP_224829931.1">
    <property type="nucleotide sequence ID" value="NZ_JAIVEF010000032.1"/>
</dbReference>
<proteinExistence type="predicted"/>
<dbReference type="InterPro" id="IPR003477">
    <property type="entry name" value="PemK-like"/>
</dbReference>
<dbReference type="Pfam" id="PF02452">
    <property type="entry name" value="PemK_toxin"/>
    <property type="match status" value="1"/>
</dbReference>
<accession>A0ABD5QKE9</accession>
<dbReference type="Proteomes" id="UP001595925">
    <property type="component" value="Unassembled WGS sequence"/>
</dbReference>
<evidence type="ECO:0000313" key="1">
    <source>
        <dbReference type="EMBL" id="MFC4990049.1"/>
    </source>
</evidence>
<dbReference type="EMBL" id="JBHSJG010000059">
    <property type="protein sequence ID" value="MFC4990049.1"/>
    <property type="molecule type" value="Genomic_DNA"/>
</dbReference>
<dbReference type="Gene3D" id="2.30.30.110">
    <property type="match status" value="1"/>
</dbReference>
<keyword evidence="2" id="KW-1185">Reference proteome</keyword>
<dbReference type="InterPro" id="IPR011067">
    <property type="entry name" value="Plasmid_toxin/cell-grow_inhib"/>
</dbReference>
<comment type="caution">
    <text evidence="1">The sequence shown here is derived from an EMBL/GenBank/DDBJ whole genome shotgun (WGS) entry which is preliminary data.</text>
</comment>
<gene>
    <name evidence="1" type="ORF">ACFPFO_20250</name>
</gene>
<evidence type="ECO:0000313" key="2">
    <source>
        <dbReference type="Proteomes" id="UP001595925"/>
    </source>
</evidence>
<name>A0ABD5QKE9_9EURY</name>
<protein>
    <submittedName>
        <fullName evidence="1">Type II toxin-antitoxin system PemK/MazF family toxin</fullName>
    </submittedName>
</protein>
<sequence>MTLERGDVVFAADPFKDGDARRPFVVISRRKMPFHGEQYLTLALTTRTWHDERLPLSNDLWIDGGAPKSSSILPWSVNSIKTEWITYRQGTLHEDVVDQAVAQLREYIE</sequence>
<reference evidence="1 2" key="1">
    <citation type="journal article" date="2019" name="Int. J. Syst. Evol. Microbiol.">
        <title>The Global Catalogue of Microorganisms (GCM) 10K type strain sequencing project: providing services to taxonomists for standard genome sequencing and annotation.</title>
        <authorList>
            <consortium name="The Broad Institute Genomics Platform"/>
            <consortium name="The Broad Institute Genome Sequencing Center for Infectious Disease"/>
            <person name="Wu L."/>
            <person name="Ma J."/>
        </authorList>
    </citation>
    <scope>NUCLEOTIDE SEQUENCE [LARGE SCALE GENOMIC DNA]</scope>
    <source>
        <strain evidence="1 2">CGMCC 1.15824</strain>
    </source>
</reference>